<proteinExistence type="predicted"/>
<evidence type="ECO:0000313" key="3">
    <source>
        <dbReference type="Proteomes" id="UP000245207"/>
    </source>
</evidence>
<evidence type="ECO:0000313" key="2">
    <source>
        <dbReference type="EMBL" id="PWA46339.1"/>
    </source>
</evidence>
<evidence type="ECO:0000256" key="1">
    <source>
        <dbReference type="SAM" id="MobiDB-lite"/>
    </source>
</evidence>
<keyword evidence="3" id="KW-1185">Reference proteome</keyword>
<name>A0A2U1LBG5_ARTAN</name>
<feature type="region of interest" description="Disordered" evidence="1">
    <location>
        <begin position="62"/>
        <end position="93"/>
    </location>
</feature>
<dbReference type="EMBL" id="PKPP01010334">
    <property type="protein sequence ID" value="PWA46339.1"/>
    <property type="molecule type" value="Genomic_DNA"/>
</dbReference>
<dbReference type="AlphaFoldDB" id="A0A2U1LBG5"/>
<sequence length="93" mass="10175">MSHTNGAVNMPNGFESVMRSDQGQNCTYGVCREAVLGGYGREKGLGIADAAEKGQVQPTAEAVENAQRRAEAEAKLEESEREALRRKHLGRHY</sequence>
<gene>
    <name evidence="2" type="ORF">CTI12_AA509590</name>
</gene>
<feature type="compositionally biased region" description="Basic residues" evidence="1">
    <location>
        <begin position="84"/>
        <end position="93"/>
    </location>
</feature>
<reference evidence="2 3" key="1">
    <citation type="journal article" date="2018" name="Mol. Plant">
        <title>The genome of Artemisia annua provides insight into the evolution of Asteraceae family and artemisinin biosynthesis.</title>
        <authorList>
            <person name="Shen Q."/>
            <person name="Zhang L."/>
            <person name="Liao Z."/>
            <person name="Wang S."/>
            <person name="Yan T."/>
            <person name="Shi P."/>
            <person name="Liu M."/>
            <person name="Fu X."/>
            <person name="Pan Q."/>
            <person name="Wang Y."/>
            <person name="Lv Z."/>
            <person name="Lu X."/>
            <person name="Zhang F."/>
            <person name="Jiang W."/>
            <person name="Ma Y."/>
            <person name="Chen M."/>
            <person name="Hao X."/>
            <person name="Li L."/>
            <person name="Tang Y."/>
            <person name="Lv G."/>
            <person name="Zhou Y."/>
            <person name="Sun X."/>
            <person name="Brodelius P.E."/>
            <person name="Rose J.K.C."/>
            <person name="Tang K."/>
        </authorList>
    </citation>
    <scope>NUCLEOTIDE SEQUENCE [LARGE SCALE GENOMIC DNA]</scope>
    <source>
        <strain evidence="3">cv. Huhao1</strain>
        <tissue evidence="2">Leaf</tissue>
    </source>
</reference>
<feature type="compositionally biased region" description="Basic and acidic residues" evidence="1">
    <location>
        <begin position="66"/>
        <end position="83"/>
    </location>
</feature>
<dbReference type="Proteomes" id="UP000245207">
    <property type="component" value="Unassembled WGS sequence"/>
</dbReference>
<organism evidence="2 3">
    <name type="scientific">Artemisia annua</name>
    <name type="common">Sweet wormwood</name>
    <dbReference type="NCBI Taxonomy" id="35608"/>
    <lineage>
        <taxon>Eukaryota</taxon>
        <taxon>Viridiplantae</taxon>
        <taxon>Streptophyta</taxon>
        <taxon>Embryophyta</taxon>
        <taxon>Tracheophyta</taxon>
        <taxon>Spermatophyta</taxon>
        <taxon>Magnoliopsida</taxon>
        <taxon>eudicotyledons</taxon>
        <taxon>Gunneridae</taxon>
        <taxon>Pentapetalae</taxon>
        <taxon>asterids</taxon>
        <taxon>campanulids</taxon>
        <taxon>Asterales</taxon>
        <taxon>Asteraceae</taxon>
        <taxon>Asteroideae</taxon>
        <taxon>Anthemideae</taxon>
        <taxon>Artemisiinae</taxon>
        <taxon>Artemisia</taxon>
    </lineage>
</organism>
<protein>
    <submittedName>
        <fullName evidence="2">Uncharacterized protein</fullName>
    </submittedName>
</protein>
<accession>A0A2U1LBG5</accession>
<comment type="caution">
    <text evidence="2">The sequence shown here is derived from an EMBL/GenBank/DDBJ whole genome shotgun (WGS) entry which is preliminary data.</text>
</comment>